<organism evidence="4 5">
    <name type="scientific">Knufia peltigerae</name>
    <dbReference type="NCBI Taxonomy" id="1002370"/>
    <lineage>
        <taxon>Eukaryota</taxon>
        <taxon>Fungi</taxon>
        <taxon>Dikarya</taxon>
        <taxon>Ascomycota</taxon>
        <taxon>Pezizomycotina</taxon>
        <taxon>Eurotiomycetes</taxon>
        <taxon>Chaetothyriomycetidae</taxon>
        <taxon>Chaetothyriales</taxon>
        <taxon>Trichomeriaceae</taxon>
        <taxon>Knufia</taxon>
    </lineage>
</organism>
<keyword evidence="2" id="KW-0812">Transmembrane</keyword>
<name>A0AA38YBM7_9EURO</name>
<sequence>MSASTDIISPTNVLNVRGISRIPPNFSSAGTPTNMKSLTQDQHDTDESVIPLHRVYWERIKWISNRMGTDEYVEVAHNLPRTWSRRLKMKRFKSLKTKYPEPDEATAWTYVKAYFEESYDAVFGTVHRPSFESRLRAHFARADDSPQTHDAPWFALRNTVYASGCRALLSKNTSVSFIAANTKSHQYFMNAMSVFGEMLFGRSGFTALQAIVLMGFYAEVLGSPAIEYPLASNAVQLALARGLHRSPARSWNLPEADVLTRNWLWWTIYCLEKQIVFRSGRPSLIDDENISTPIPTKAPPGSTIDVETLTLIVKHAQISSQISRRIMSVKAPRQPVTKAIQTIQDIHQQLETLFESIPSCLKEKDNYSSTARRNQSIYLHFAIWGSFMATHIMFFYPWFSARYHHHDVQHGGGDVDPDHPASEKLDSMIQDQIKRSAEVVANAARKIILTVRATTTDANTPMWLAFYYPIYAHANLLVYVLMDPSRETAAGDLALLDVCAGHFAFIELITDSEISFHFPRDSVALCSKTVRAAAARKTNIDGVEVVDSTTQDTNVTCPTTPQATNRVGGMGVTGDGLIQFGDVDTGGGDFDPPQSIPSVSGFLFEMIALFGIYRYN</sequence>
<evidence type="ECO:0000256" key="1">
    <source>
        <dbReference type="ARBA" id="ARBA00023242"/>
    </source>
</evidence>
<dbReference type="InterPro" id="IPR050987">
    <property type="entry name" value="AtrR-like"/>
</dbReference>
<dbReference type="PANTHER" id="PTHR46910">
    <property type="entry name" value="TRANSCRIPTION FACTOR PDR1"/>
    <property type="match status" value="1"/>
</dbReference>
<dbReference type="GO" id="GO:0003677">
    <property type="term" value="F:DNA binding"/>
    <property type="evidence" value="ECO:0007669"/>
    <property type="project" value="InterPro"/>
</dbReference>
<feature type="domain" description="Xylanolytic transcriptional activator regulatory" evidence="3">
    <location>
        <begin position="227"/>
        <end position="301"/>
    </location>
</feature>
<accession>A0AA38YBM7</accession>
<dbReference type="GO" id="GO:0006351">
    <property type="term" value="P:DNA-templated transcription"/>
    <property type="evidence" value="ECO:0007669"/>
    <property type="project" value="InterPro"/>
</dbReference>
<gene>
    <name evidence="4" type="ORF">H2204_002070</name>
</gene>
<feature type="transmembrane region" description="Helical" evidence="2">
    <location>
        <begin position="377"/>
        <end position="399"/>
    </location>
</feature>
<comment type="caution">
    <text evidence="4">The sequence shown here is derived from an EMBL/GenBank/DDBJ whole genome shotgun (WGS) entry which is preliminary data.</text>
</comment>
<evidence type="ECO:0000313" key="5">
    <source>
        <dbReference type="Proteomes" id="UP001172681"/>
    </source>
</evidence>
<dbReference type="SMART" id="SM00906">
    <property type="entry name" value="Fungal_trans"/>
    <property type="match status" value="1"/>
</dbReference>
<dbReference type="Proteomes" id="UP001172681">
    <property type="component" value="Unassembled WGS sequence"/>
</dbReference>
<keyword evidence="2" id="KW-1133">Transmembrane helix</keyword>
<reference evidence="4" key="1">
    <citation type="submission" date="2022-10" db="EMBL/GenBank/DDBJ databases">
        <title>Culturing micro-colonial fungi from biological soil crusts in the Mojave desert and describing Neophaeococcomyces mojavensis, and introducing the new genera and species Taxawa tesnikishii.</title>
        <authorList>
            <person name="Kurbessoian T."/>
            <person name="Stajich J.E."/>
        </authorList>
    </citation>
    <scope>NUCLEOTIDE SEQUENCE</scope>
    <source>
        <strain evidence="4">TK_35</strain>
    </source>
</reference>
<keyword evidence="2" id="KW-0472">Membrane</keyword>
<dbReference type="InterPro" id="IPR007219">
    <property type="entry name" value="XnlR_reg_dom"/>
</dbReference>
<keyword evidence="1" id="KW-0539">Nucleus</keyword>
<dbReference type="CDD" id="cd12148">
    <property type="entry name" value="fungal_TF_MHR"/>
    <property type="match status" value="1"/>
</dbReference>
<evidence type="ECO:0000259" key="3">
    <source>
        <dbReference type="SMART" id="SM00906"/>
    </source>
</evidence>
<dbReference type="GO" id="GO:0003700">
    <property type="term" value="F:DNA-binding transcription factor activity"/>
    <property type="evidence" value="ECO:0007669"/>
    <property type="project" value="InterPro"/>
</dbReference>
<dbReference type="AlphaFoldDB" id="A0AA38YBM7"/>
<evidence type="ECO:0000256" key="2">
    <source>
        <dbReference type="SAM" id="Phobius"/>
    </source>
</evidence>
<proteinExistence type="predicted"/>
<dbReference type="GO" id="GO:0008270">
    <property type="term" value="F:zinc ion binding"/>
    <property type="evidence" value="ECO:0007669"/>
    <property type="project" value="InterPro"/>
</dbReference>
<dbReference type="EMBL" id="JAPDRN010000008">
    <property type="protein sequence ID" value="KAJ9643175.1"/>
    <property type="molecule type" value="Genomic_DNA"/>
</dbReference>
<protein>
    <recommendedName>
        <fullName evidence="3">Xylanolytic transcriptional activator regulatory domain-containing protein</fullName>
    </recommendedName>
</protein>
<dbReference type="Pfam" id="PF04082">
    <property type="entry name" value="Fungal_trans"/>
    <property type="match status" value="1"/>
</dbReference>
<evidence type="ECO:0000313" key="4">
    <source>
        <dbReference type="EMBL" id="KAJ9643175.1"/>
    </source>
</evidence>
<keyword evidence="5" id="KW-1185">Reference proteome</keyword>
<dbReference type="PANTHER" id="PTHR46910:SF25">
    <property type="entry name" value="ABC-TRANSPORTER-REGULATING TRANSCRIPTION FACTOR"/>
    <property type="match status" value="1"/>
</dbReference>